<gene>
    <name evidence="1" type="ORF">UFOPK3472_01585</name>
</gene>
<dbReference type="AlphaFoldDB" id="A0A6J7EW38"/>
<name>A0A6J7EW38_9ZZZZ</name>
<reference evidence="1" key="1">
    <citation type="submission" date="2020-05" db="EMBL/GenBank/DDBJ databases">
        <authorList>
            <person name="Chiriac C."/>
            <person name="Salcher M."/>
            <person name="Ghai R."/>
            <person name="Kavagutti S V."/>
        </authorList>
    </citation>
    <scope>NUCLEOTIDE SEQUENCE</scope>
</reference>
<accession>A0A6J7EW38</accession>
<proteinExistence type="predicted"/>
<dbReference type="EMBL" id="CAFBLX010000091">
    <property type="protein sequence ID" value="CAB4887757.1"/>
    <property type="molecule type" value="Genomic_DNA"/>
</dbReference>
<evidence type="ECO:0000313" key="1">
    <source>
        <dbReference type="EMBL" id="CAB4887757.1"/>
    </source>
</evidence>
<organism evidence="1">
    <name type="scientific">freshwater metagenome</name>
    <dbReference type="NCBI Taxonomy" id="449393"/>
    <lineage>
        <taxon>unclassified sequences</taxon>
        <taxon>metagenomes</taxon>
        <taxon>ecological metagenomes</taxon>
    </lineage>
</organism>
<sequence length="36" mass="3842">MVERATGLGHDVADQAITETVVADGDHGSRYPIECQ</sequence>
<protein>
    <submittedName>
        <fullName evidence="1">Unannotated protein</fullName>
    </submittedName>
</protein>